<proteinExistence type="predicted"/>
<feature type="disulfide bond" evidence="2 3">
    <location>
        <begin position="120"/>
        <end position="139"/>
    </location>
</feature>
<evidence type="ECO:0000256" key="4">
    <source>
        <dbReference type="SAM" id="Coils"/>
    </source>
</evidence>
<dbReference type="PROSITE" id="PS00484">
    <property type="entry name" value="THYROGLOBULIN_1_1"/>
    <property type="match status" value="1"/>
</dbReference>
<dbReference type="GO" id="GO:0016020">
    <property type="term" value="C:membrane"/>
    <property type="evidence" value="ECO:0007669"/>
    <property type="project" value="InterPro"/>
</dbReference>
<evidence type="ECO:0000256" key="3">
    <source>
        <dbReference type="PROSITE-ProRule" id="PRU00500"/>
    </source>
</evidence>
<dbReference type="GO" id="GO:0006955">
    <property type="term" value="P:immune response"/>
    <property type="evidence" value="ECO:0007669"/>
    <property type="project" value="InterPro"/>
</dbReference>
<evidence type="ECO:0000256" key="1">
    <source>
        <dbReference type="ARBA" id="ARBA00023157"/>
    </source>
</evidence>
<evidence type="ECO:0000313" key="9">
    <source>
        <dbReference type="Proteomes" id="UP000472271"/>
    </source>
</evidence>
<dbReference type="Pfam" id="PF09307">
    <property type="entry name" value="MHC2-interact"/>
    <property type="match status" value="1"/>
</dbReference>
<dbReference type="GO" id="GO:0035718">
    <property type="term" value="F:macrophage migration inhibitory factor binding"/>
    <property type="evidence" value="ECO:0007669"/>
    <property type="project" value="InterPro"/>
</dbReference>
<dbReference type="CDD" id="cd00191">
    <property type="entry name" value="TY"/>
    <property type="match status" value="1"/>
</dbReference>
<dbReference type="Pfam" id="PF00086">
    <property type="entry name" value="Thyroglobulin_1"/>
    <property type="match status" value="1"/>
</dbReference>
<keyword evidence="9" id="KW-1185">Reference proteome</keyword>
<dbReference type="InterPro" id="IPR015386">
    <property type="entry name" value="MHC_II-assoc_invar/CLIP_MHC-bd"/>
</dbReference>
<dbReference type="SUPFAM" id="SSF57610">
    <property type="entry name" value="Thyroglobulin type-1 domain"/>
    <property type="match status" value="1"/>
</dbReference>
<dbReference type="InParanoid" id="A0A673B756"/>
<evidence type="ECO:0000259" key="7">
    <source>
        <dbReference type="PROSITE" id="PS51162"/>
    </source>
</evidence>
<evidence type="ECO:0000256" key="2">
    <source>
        <dbReference type="PIRSR" id="PIRSR001992-1"/>
    </source>
</evidence>
<reference evidence="8" key="3">
    <citation type="submission" date="2025-09" db="UniProtKB">
        <authorList>
            <consortium name="Ensembl"/>
        </authorList>
    </citation>
    <scope>IDENTIFICATION</scope>
</reference>
<dbReference type="PIRSF" id="PIRSF001992">
    <property type="entry name" value="CD74_antigen"/>
    <property type="match status" value="1"/>
</dbReference>
<dbReference type="Gene3D" id="4.10.800.10">
    <property type="entry name" value="Thyroglobulin type-1"/>
    <property type="match status" value="1"/>
</dbReference>
<keyword evidence="6" id="KW-1133">Transmembrane helix</keyword>
<name>A0A673B756_9TELE</name>
<sequence length="197" mass="21328">MEETPEQPLLRAPSQQTAVNVGAPAQRTGSTRAYKVAGITLLACVLIVGQAAIAYFLLSQRSDIKSLQDQSKNLKEEMTKGQSASMPMRMHTGMAAVHLQMADVEETSTGSPVPHESTMCQLEASGLKPVDVPGFRPVCDERGFYRTMQCWQQQCWCVDAVTGAEIPNTMASGPVQCNRAMFTGGMVQFQPLTDADA</sequence>
<dbReference type="InterPro" id="IPR036857">
    <property type="entry name" value="Thyroglobulin_1_sf"/>
</dbReference>
<keyword evidence="6" id="KW-0472">Membrane</keyword>
<protein>
    <recommendedName>
        <fullName evidence="7">Thyroglobulin type-1 domain-containing protein</fullName>
    </recommendedName>
</protein>
<feature type="coiled-coil region" evidence="4">
    <location>
        <begin position="57"/>
        <end position="84"/>
    </location>
</feature>
<organism evidence="8 9">
    <name type="scientific">Sphaeramia orbicularis</name>
    <name type="common">orbiculate cardinalfish</name>
    <dbReference type="NCBI Taxonomy" id="375764"/>
    <lineage>
        <taxon>Eukaryota</taxon>
        <taxon>Metazoa</taxon>
        <taxon>Chordata</taxon>
        <taxon>Craniata</taxon>
        <taxon>Vertebrata</taxon>
        <taxon>Euteleostomi</taxon>
        <taxon>Actinopterygii</taxon>
        <taxon>Neopterygii</taxon>
        <taxon>Teleostei</taxon>
        <taxon>Neoteleostei</taxon>
        <taxon>Acanthomorphata</taxon>
        <taxon>Gobiaria</taxon>
        <taxon>Kurtiformes</taxon>
        <taxon>Apogonoidei</taxon>
        <taxon>Apogonidae</taxon>
        <taxon>Apogoninae</taxon>
        <taxon>Sphaeramia</taxon>
    </lineage>
</organism>
<evidence type="ECO:0000256" key="5">
    <source>
        <dbReference type="SAM" id="MobiDB-lite"/>
    </source>
</evidence>
<dbReference type="GO" id="GO:0019882">
    <property type="term" value="P:antigen processing and presentation"/>
    <property type="evidence" value="ECO:0007669"/>
    <property type="project" value="InterPro"/>
</dbReference>
<dbReference type="FunCoup" id="A0A673B756">
    <property type="interactions" value="31"/>
</dbReference>
<feature type="disulfide bond" evidence="2">
    <location>
        <begin position="150"/>
        <end position="155"/>
    </location>
</feature>
<dbReference type="Proteomes" id="UP000472271">
    <property type="component" value="Chromosome 15"/>
</dbReference>
<dbReference type="Ensembl" id="ENSSORT00005038652.1">
    <property type="protein sequence ID" value="ENSSORP00005037670.1"/>
    <property type="gene ID" value="ENSSORG00005017678.1"/>
</dbReference>
<feature type="region of interest" description="Disordered" evidence="5">
    <location>
        <begin position="1"/>
        <end position="27"/>
    </location>
</feature>
<dbReference type="GO" id="GO:0042289">
    <property type="term" value="F:MHC class II protein binding"/>
    <property type="evidence" value="ECO:0007669"/>
    <property type="project" value="InterPro"/>
</dbReference>
<dbReference type="InterPro" id="IPR000716">
    <property type="entry name" value="Thyroglobulin_1"/>
</dbReference>
<feature type="disulfide bond" evidence="2 3">
    <location>
        <begin position="157"/>
        <end position="177"/>
    </location>
</feature>
<feature type="domain" description="Thyroglobulin type-1" evidence="7">
    <location>
        <begin position="117"/>
        <end position="177"/>
    </location>
</feature>
<keyword evidence="6" id="KW-0812">Transmembrane</keyword>
<keyword evidence="1 2" id="KW-1015">Disulfide bond</keyword>
<evidence type="ECO:0000256" key="6">
    <source>
        <dbReference type="SAM" id="Phobius"/>
    </source>
</evidence>
<dbReference type="InterPro" id="IPR043530">
    <property type="entry name" value="CD74_antigen"/>
</dbReference>
<dbReference type="PROSITE" id="PS51162">
    <property type="entry name" value="THYROGLOBULIN_1_2"/>
    <property type="match status" value="1"/>
</dbReference>
<comment type="caution">
    <text evidence="3">Lacks conserved residue(s) required for the propagation of feature annotation.</text>
</comment>
<accession>A0A673B756</accession>
<keyword evidence="4" id="KW-0175">Coiled coil</keyword>
<reference evidence="8" key="2">
    <citation type="submission" date="2025-08" db="UniProtKB">
        <authorList>
            <consortium name="Ensembl"/>
        </authorList>
    </citation>
    <scope>IDENTIFICATION</scope>
</reference>
<dbReference type="GO" id="GO:0006886">
    <property type="term" value="P:intracellular protein transport"/>
    <property type="evidence" value="ECO:0007669"/>
    <property type="project" value="InterPro"/>
</dbReference>
<dbReference type="AlphaFoldDB" id="A0A673B756"/>
<feature type="transmembrane region" description="Helical" evidence="6">
    <location>
        <begin position="36"/>
        <end position="58"/>
    </location>
</feature>
<reference evidence="8" key="1">
    <citation type="submission" date="2019-06" db="EMBL/GenBank/DDBJ databases">
        <authorList>
            <consortium name="Wellcome Sanger Institute Data Sharing"/>
        </authorList>
    </citation>
    <scope>NUCLEOTIDE SEQUENCE [LARGE SCALE GENOMIC DNA]</scope>
</reference>
<dbReference type="SMART" id="SM00211">
    <property type="entry name" value="TY"/>
    <property type="match status" value="1"/>
</dbReference>
<evidence type="ECO:0000313" key="8">
    <source>
        <dbReference type="Ensembl" id="ENSSORP00005037670.1"/>
    </source>
</evidence>